<dbReference type="RefSeq" id="WP_254157596.1">
    <property type="nucleotide sequence ID" value="NZ_JAHESD010000101.1"/>
</dbReference>
<dbReference type="EMBL" id="JAHESD010000101">
    <property type="protein sequence ID" value="MBT1706348.1"/>
    <property type="molecule type" value="Genomic_DNA"/>
</dbReference>
<gene>
    <name evidence="1" type="ORF">KK060_23925</name>
</gene>
<keyword evidence="2" id="KW-1185">Reference proteome</keyword>
<proteinExistence type="predicted"/>
<dbReference type="Proteomes" id="UP000772618">
    <property type="component" value="Unassembled WGS sequence"/>
</dbReference>
<organism evidence="1 2">
    <name type="scientific">Chryseosolibacter indicus</name>
    <dbReference type="NCBI Taxonomy" id="2782351"/>
    <lineage>
        <taxon>Bacteria</taxon>
        <taxon>Pseudomonadati</taxon>
        <taxon>Bacteroidota</taxon>
        <taxon>Cytophagia</taxon>
        <taxon>Cytophagales</taxon>
        <taxon>Chryseotaleaceae</taxon>
        <taxon>Chryseosolibacter</taxon>
    </lineage>
</organism>
<reference evidence="1 2" key="1">
    <citation type="submission" date="2021-05" db="EMBL/GenBank/DDBJ databases">
        <title>A Polyphasic approach of four new species of the genus Ohtaekwangia: Ohtaekwangia histidinii sp. nov., Ohtaekwangia cretensis sp. nov., Ohtaekwangia indiensis sp. nov., Ohtaekwangia reichenbachii sp. nov. from diverse environment.</title>
        <authorList>
            <person name="Octaviana S."/>
        </authorList>
    </citation>
    <scope>NUCLEOTIDE SEQUENCE [LARGE SCALE GENOMIC DNA]</scope>
    <source>
        <strain evidence="1 2">PWU20</strain>
    </source>
</reference>
<sequence>MQLPLDTYIAGRKTIGDWLVVRASLDDFTLHDIWAKVFDDYFINRLQDRYLAPLDSIKSGGSYVGEGFAIMAIICSLIEFIESTYQGTNYKHRRRGDPPLQPFEYSGSESLFSDFLTGHEPFRSFFDRQLATSFYKNVRCGLLHEARTNGRWTIWGKSHNGSLLQLQGQDFIVFRDNFHSAIRNFIEVEYKQELISSDERKSAFLRKFDRLCYE</sequence>
<comment type="caution">
    <text evidence="1">The sequence shown here is derived from an EMBL/GenBank/DDBJ whole genome shotgun (WGS) entry which is preliminary data.</text>
</comment>
<evidence type="ECO:0000313" key="1">
    <source>
        <dbReference type="EMBL" id="MBT1706348.1"/>
    </source>
</evidence>
<protein>
    <submittedName>
        <fullName evidence="1">Uncharacterized protein</fullName>
    </submittedName>
</protein>
<evidence type="ECO:0000313" key="2">
    <source>
        <dbReference type="Proteomes" id="UP000772618"/>
    </source>
</evidence>
<accession>A0ABS5VY61</accession>
<name>A0ABS5VY61_9BACT</name>